<dbReference type="Proteomes" id="UP000608071">
    <property type="component" value="Unassembled WGS sequence"/>
</dbReference>
<sequence length="183" mass="20744">MVDSLSKMLAALLAVILLYIYPAAEAANRQDELSQLTVYNTVTSFVDAVRTKGYITPTMYNQFQQELSLTGNTYNTQIEHLHKKYVPAYDDPANQMGFTGEFDAVMDGYYNEQIMPVLYPDNLVSTDDPSRKYFLTSGDSFRVEVQNTNRTPGVIFQEWLHFGAKSVNRVTANYGGMVLNEDY</sequence>
<organism evidence="2 3">
    <name type="scientific">Paenibacillus gallinarum</name>
    <dbReference type="NCBI Taxonomy" id="2762232"/>
    <lineage>
        <taxon>Bacteria</taxon>
        <taxon>Bacillati</taxon>
        <taxon>Bacillota</taxon>
        <taxon>Bacilli</taxon>
        <taxon>Bacillales</taxon>
        <taxon>Paenibacillaceae</taxon>
        <taxon>Paenibacillus</taxon>
    </lineage>
</organism>
<protein>
    <submittedName>
        <fullName evidence="2">Uncharacterized protein</fullName>
    </submittedName>
</protein>
<feature type="signal peptide" evidence="1">
    <location>
        <begin position="1"/>
        <end position="26"/>
    </location>
</feature>
<dbReference type="EMBL" id="JACSQL010000002">
    <property type="protein sequence ID" value="MBD7968183.1"/>
    <property type="molecule type" value="Genomic_DNA"/>
</dbReference>
<evidence type="ECO:0000313" key="3">
    <source>
        <dbReference type="Proteomes" id="UP000608071"/>
    </source>
</evidence>
<accession>A0ABR8SXF6</accession>
<dbReference type="RefSeq" id="WP_191799371.1">
    <property type="nucleotide sequence ID" value="NZ_JACSQL010000002.1"/>
</dbReference>
<gene>
    <name evidence="2" type="ORF">H9647_08910</name>
</gene>
<keyword evidence="1" id="KW-0732">Signal</keyword>
<proteinExistence type="predicted"/>
<name>A0ABR8SXF6_9BACL</name>
<feature type="chain" id="PRO_5047328315" evidence="1">
    <location>
        <begin position="27"/>
        <end position="183"/>
    </location>
</feature>
<evidence type="ECO:0000256" key="1">
    <source>
        <dbReference type="SAM" id="SignalP"/>
    </source>
</evidence>
<keyword evidence="3" id="KW-1185">Reference proteome</keyword>
<evidence type="ECO:0000313" key="2">
    <source>
        <dbReference type="EMBL" id="MBD7968183.1"/>
    </source>
</evidence>
<reference evidence="2 3" key="1">
    <citation type="submission" date="2020-08" db="EMBL/GenBank/DDBJ databases">
        <title>A Genomic Blueprint of the Chicken Gut Microbiome.</title>
        <authorList>
            <person name="Gilroy R."/>
            <person name="Ravi A."/>
            <person name="Getino M."/>
            <person name="Pursley I."/>
            <person name="Horton D.L."/>
            <person name="Alikhan N.-F."/>
            <person name="Baker D."/>
            <person name="Gharbi K."/>
            <person name="Hall N."/>
            <person name="Watson M."/>
            <person name="Adriaenssens E.M."/>
            <person name="Foster-Nyarko E."/>
            <person name="Jarju S."/>
            <person name="Secka A."/>
            <person name="Antonio M."/>
            <person name="Oren A."/>
            <person name="Chaudhuri R."/>
            <person name="La Ragione R.M."/>
            <person name="Hildebrand F."/>
            <person name="Pallen M.J."/>
        </authorList>
    </citation>
    <scope>NUCLEOTIDE SEQUENCE [LARGE SCALE GENOMIC DNA]</scope>
    <source>
        <strain evidence="2 3">Sa2BVA9</strain>
    </source>
</reference>
<comment type="caution">
    <text evidence="2">The sequence shown here is derived from an EMBL/GenBank/DDBJ whole genome shotgun (WGS) entry which is preliminary data.</text>
</comment>